<reference evidence="5" key="1">
    <citation type="submission" date="2018-03" db="EMBL/GenBank/DDBJ databases">
        <authorList>
            <person name="Zecchin S."/>
        </authorList>
    </citation>
    <scope>NUCLEOTIDE SEQUENCE [LARGE SCALE GENOMIC DNA]</scope>
</reference>
<dbReference type="SUPFAM" id="SSF88713">
    <property type="entry name" value="Glycoside hydrolase/deacetylase"/>
    <property type="match status" value="1"/>
</dbReference>
<evidence type="ECO:0000313" key="4">
    <source>
        <dbReference type="EMBL" id="SPP99896.1"/>
    </source>
</evidence>
<dbReference type="PANTHER" id="PTHR34216">
    <property type="match status" value="1"/>
</dbReference>
<dbReference type="GO" id="GO:0016810">
    <property type="term" value="F:hydrolase activity, acting on carbon-nitrogen (but not peptide) bonds"/>
    <property type="evidence" value="ECO:0007669"/>
    <property type="project" value="InterPro"/>
</dbReference>
<dbReference type="GO" id="GO:0005576">
    <property type="term" value="C:extracellular region"/>
    <property type="evidence" value="ECO:0007669"/>
    <property type="project" value="UniProtKB-SubCell"/>
</dbReference>
<dbReference type="Gene3D" id="3.20.20.370">
    <property type="entry name" value="Glycoside hydrolase/deacetylase"/>
    <property type="match status" value="1"/>
</dbReference>
<evidence type="ECO:0000256" key="2">
    <source>
        <dbReference type="ARBA" id="ARBA00022729"/>
    </source>
</evidence>
<dbReference type="PROSITE" id="PS51677">
    <property type="entry name" value="NODB"/>
    <property type="match status" value="1"/>
</dbReference>
<dbReference type="EMBL" id="OUUY01000035">
    <property type="protein sequence ID" value="SPP99896.1"/>
    <property type="molecule type" value="Genomic_DNA"/>
</dbReference>
<accession>A0A2U3QEQ1</accession>
<dbReference type="InterPro" id="IPR011330">
    <property type="entry name" value="Glyco_hydro/deAcase_b/a-brl"/>
</dbReference>
<dbReference type="PANTHER" id="PTHR34216:SF3">
    <property type="entry name" value="POLY-BETA-1,6-N-ACETYL-D-GLUCOSAMINE N-DEACETYLASE"/>
    <property type="match status" value="1"/>
</dbReference>
<dbReference type="Proteomes" id="UP000245125">
    <property type="component" value="Unassembled WGS sequence"/>
</dbReference>
<keyword evidence="2" id="KW-0732">Signal</keyword>
<organism evidence="4 5">
    <name type="scientific">Candidatus Sulfobium mesophilum</name>
    <dbReference type="NCBI Taxonomy" id="2016548"/>
    <lineage>
        <taxon>Bacteria</taxon>
        <taxon>Pseudomonadati</taxon>
        <taxon>Nitrospirota</taxon>
        <taxon>Nitrospiria</taxon>
        <taxon>Nitrospirales</taxon>
        <taxon>Nitrospiraceae</taxon>
        <taxon>Candidatus Sulfobium</taxon>
    </lineage>
</organism>
<proteinExistence type="predicted"/>
<evidence type="ECO:0000313" key="5">
    <source>
        <dbReference type="Proteomes" id="UP000245125"/>
    </source>
</evidence>
<comment type="subcellular location">
    <subcellularLocation>
        <location evidence="1">Secreted</location>
    </subcellularLocation>
</comment>
<feature type="domain" description="NodB homology" evidence="3">
    <location>
        <begin position="82"/>
        <end position="327"/>
    </location>
</feature>
<sequence>MRKLAFYAWLYVESELRKTKNRILNLIDPPVVVLAYHRVSVPQIDFHSLVVSPENFRAQMEFLKRNFHLVRFEEDWAAAKKPAVAVTFDDGYADNVLALAIVEEVGVPVTFFISTGNIDSSNEFWWDELERLVLGEASYPPHFQLNDAKYGKTWSTETYRERRRMYWDLHQSAKKITVVRRTGWLRQIREWAGLNEVTDGANRSLTHDELMILAKSQWVTIGAHTISHPTLSSLTEEEQRHEVVSSKRQLEKLTGREITVFSYPFGAKRDYDLTTSRICREAGFNKAAAAFPGEAHRWGDPYQIPRHAIPNWDVDTFAAKLKGLWIR</sequence>
<dbReference type="InterPro" id="IPR051398">
    <property type="entry name" value="Polysacch_Deacetylase"/>
</dbReference>
<dbReference type="CDD" id="cd10918">
    <property type="entry name" value="CE4_NodB_like_5s_6s"/>
    <property type="match status" value="1"/>
</dbReference>
<dbReference type="InterPro" id="IPR002509">
    <property type="entry name" value="NODB_dom"/>
</dbReference>
<evidence type="ECO:0000256" key="1">
    <source>
        <dbReference type="ARBA" id="ARBA00004613"/>
    </source>
</evidence>
<dbReference type="GO" id="GO:0005975">
    <property type="term" value="P:carbohydrate metabolic process"/>
    <property type="evidence" value="ECO:0007669"/>
    <property type="project" value="InterPro"/>
</dbReference>
<keyword evidence="5" id="KW-1185">Reference proteome</keyword>
<evidence type="ECO:0000259" key="3">
    <source>
        <dbReference type="PROSITE" id="PS51677"/>
    </source>
</evidence>
<dbReference type="AlphaFoldDB" id="A0A2U3QEQ1"/>
<dbReference type="Pfam" id="PF01522">
    <property type="entry name" value="Polysacc_deac_1"/>
    <property type="match status" value="2"/>
</dbReference>
<gene>
    <name evidence="4" type="ORF">NBG4_130019</name>
</gene>
<protein>
    <submittedName>
        <fullName evidence="4">Putative Polysaccharide deacetylase</fullName>
    </submittedName>
</protein>
<dbReference type="OrthoDB" id="9776235at2"/>
<name>A0A2U3QEQ1_9BACT</name>